<gene>
    <name evidence="2" type="ORF">TNCT_611621</name>
</gene>
<evidence type="ECO:0000313" key="3">
    <source>
        <dbReference type="Proteomes" id="UP000887116"/>
    </source>
</evidence>
<keyword evidence="3" id="KW-1185">Reference proteome</keyword>
<name>A0A8X6GC90_TRICU</name>
<evidence type="ECO:0000313" key="2">
    <source>
        <dbReference type="EMBL" id="GFR01352.1"/>
    </source>
</evidence>
<comment type="caution">
    <text evidence="2">The sequence shown here is derived from an EMBL/GenBank/DDBJ whole genome shotgun (WGS) entry which is preliminary data.</text>
</comment>
<dbReference type="OrthoDB" id="6434373at2759"/>
<dbReference type="Gene3D" id="3.30.420.10">
    <property type="entry name" value="Ribonuclease H-like superfamily/Ribonuclease H"/>
    <property type="match status" value="1"/>
</dbReference>
<dbReference type="EMBL" id="BMAO01025239">
    <property type="protein sequence ID" value="GFR01352.1"/>
    <property type="molecule type" value="Genomic_DNA"/>
</dbReference>
<dbReference type="AlphaFoldDB" id="A0A8X6GC90"/>
<feature type="region of interest" description="Disordered" evidence="1">
    <location>
        <begin position="90"/>
        <end position="111"/>
    </location>
</feature>
<organism evidence="2 3">
    <name type="scientific">Trichonephila clavata</name>
    <name type="common">Joro spider</name>
    <name type="synonym">Nephila clavata</name>
    <dbReference type="NCBI Taxonomy" id="2740835"/>
    <lineage>
        <taxon>Eukaryota</taxon>
        <taxon>Metazoa</taxon>
        <taxon>Ecdysozoa</taxon>
        <taxon>Arthropoda</taxon>
        <taxon>Chelicerata</taxon>
        <taxon>Arachnida</taxon>
        <taxon>Araneae</taxon>
        <taxon>Araneomorphae</taxon>
        <taxon>Entelegynae</taxon>
        <taxon>Araneoidea</taxon>
        <taxon>Nephilidae</taxon>
        <taxon>Trichonephila</taxon>
    </lineage>
</organism>
<dbReference type="GO" id="GO:0003676">
    <property type="term" value="F:nucleic acid binding"/>
    <property type="evidence" value="ECO:0007669"/>
    <property type="project" value="InterPro"/>
</dbReference>
<dbReference type="Proteomes" id="UP000887116">
    <property type="component" value="Unassembled WGS sequence"/>
</dbReference>
<accession>A0A8X6GC90</accession>
<feature type="compositionally biased region" description="Basic and acidic residues" evidence="1">
    <location>
        <begin position="102"/>
        <end position="111"/>
    </location>
</feature>
<protein>
    <submittedName>
        <fullName evidence="2">Mariner-1 protein</fullName>
    </submittedName>
</protein>
<dbReference type="Pfam" id="PF01359">
    <property type="entry name" value="Transposase_1"/>
    <property type="match status" value="1"/>
</dbReference>
<feature type="compositionally biased region" description="Polar residues" evidence="1">
    <location>
        <begin position="90"/>
        <end position="101"/>
    </location>
</feature>
<dbReference type="InterPro" id="IPR001888">
    <property type="entry name" value="Transposase_1"/>
</dbReference>
<dbReference type="InterPro" id="IPR036397">
    <property type="entry name" value="RNaseH_sf"/>
</dbReference>
<evidence type="ECO:0000256" key="1">
    <source>
        <dbReference type="SAM" id="MobiDB-lite"/>
    </source>
</evidence>
<reference evidence="2" key="1">
    <citation type="submission" date="2020-07" db="EMBL/GenBank/DDBJ databases">
        <title>Multicomponent nature underlies the extraordinary mechanical properties of spider dragline silk.</title>
        <authorList>
            <person name="Kono N."/>
            <person name="Nakamura H."/>
            <person name="Mori M."/>
            <person name="Yoshida Y."/>
            <person name="Ohtoshi R."/>
            <person name="Malay A.D."/>
            <person name="Moran D.A.P."/>
            <person name="Tomita M."/>
            <person name="Numata K."/>
            <person name="Arakawa K."/>
        </authorList>
    </citation>
    <scope>NUCLEOTIDE SEQUENCE</scope>
</reference>
<sequence>MYDNRKRSFQWLDKDEPPKHCLKRDRDIHPKELMVTVWRSGSGHIHHSFTEPGQSIMAYVYCYQPEEMMRNLRLNSQNWLIGLQCSNDDFNSPARQHSTTGRTKDRVKATG</sequence>
<proteinExistence type="predicted"/>